<comment type="caution">
    <text evidence="2">The sequence shown here is derived from an EMBL/GenBank/DDBJ whole genome shotgun (WGS) entry which is preliminary data.</text>
</comment>
<evidence type="ECO:0000313" key="2">
    <source>
        <dbReference type="EMBL" id="KAL1901453.1"/>
    </source>
</evidence>
<protein>
    <submittedName>
        <fullName evidence="2">Uncharacterized protein</fullName>
    </submittedName>
</protein>
<accession>A0ABR3ZNN1</accession>
<dbReference type="Proteomes" id="UP001583186">
    <property type="component" value="Unassembled WGS sequence"/>
</dbReference>
<reference evidence="2 3" key="1">
    <citation type="journal article" date="2024" name="IMA Fungus">
        <title>IMA Genome - F19 : A genome assembly and annotation guide to empower mycologists, including annotated draft genome sequences of Ceratocystis pirilliformis, Diaporthe australafricana, Fusarium ophioides, Paecilomyces lecythidis, and Sporothrix stenoceras.</title>
        <authorList>
            <person name="Aylward J."/>
            <person name="Wilson A.M."/>
            <person name="Visagie C.M."/>
            <person name="Spraker J."/>
            <person name="Barnes I."/>
            <person name="Buitendag C."/>
            <person name="Ceriani C."/>
            <person name="Del Mar Angel L."/>
            <person name="du Plessis D."/>
            <person name="Fuchs T."/>
            <person name="Gasser K."/>
            <person name="Kramer D."/>
            <person name="Li W."/>
            <person name="Munsamy K."/>
            <person name="Piso A."/>
            <person name="Price J.L."/>
            <person name="Sonnekus B."/>
            <person name="Thomas C."/>
            <person name="van der Nest A."/>
            <person name="van Dijk A."/>
            <person name="van Heerden A."/>
            <person name="van Vuuren N."/>
            <person name="Yilmaz N."/>
            <person name="Duong T.A."/>
            <person name="van der Merwe N.A."/>
            <person name="Wingfield M.J."/>
            <person name="Wingfield B.D."/>
        </authorList>
    </citation>
    <scope>NUCLEOTIDE SEQUENCE [LARGE SCALE GENOMIC DNA]</scope>
    <source>
        <strain evidence="2 3">CMW 5346</strain>
    </source>
</reference>
<feature type="region of interest" description="Disordered" evidence="1">
    <location>
        <begin position="362"/>
        <end position="383"/>
    </location>
</feature>
<sequence length="538" mass="60409">MASISTTAIIPPPLPPISSTTNVHFPCRQWVTLDAKWTLTLVVTAELAWDQLGSTPNSTNPGVFRNKRVAAARVVELVRAGRLWIDSSGRRVDLVVRPMLGGMVVGNSHINSEDGVDSVRELFHETILEWPLWEDKLGLRVRSRSAESAEMRPGDDTTLLYFTVNHPPSPSGLYAPSRAGGGIPQARLERVFCQLNINYCAEGFKIPRVVPAAKKSKVKAKPTSKSKSKKRARPSKPKKKPTPRSNLRPRQSEAACRQQQQMVDGPRNELVVGSPAWRQATALIMMSLHVLMGTAGKTPPVPGIRPVDDVSAPSGAPSLLDVAPAVWSNHYFTTIERPPDLIDDDDQLIDLCFDNLEAIFSQSQDDNEGPPREWGDYMEGDTDDEDDIEAQELDWGDIEALPEHYEYGADNYEINEYLEEEDGLFEEIDETWSPQDLVYDESQEMEEGQSQQDPYGSQQDPYGVDLSEDEESGLQLWQEMQAWQLDELQDDEESQPMCYDLGYMDDDEDIRFMDIDEADLDEGIGLCRDEHDIIERIC</sequence>
<organism evidence="2 3">
    <name type="scientific">Sporothrix stenoceras</name>
    <dbReference type="NCBI Taxonomy" id="5173"/>
    <lineage>
        <taxon>Eukaryota</taxon>
        <taxon>Fungi</taxon>
        <taxon>Dikarya</taxon>
        <taxon>Ascomycota</taxon>
        <taxon>Pezizomycotina</taxon>
        <taxon>Sordariomycetes</taxon>
        <taxon>Sordariomycetidae</taxon>
        <taxon>Ophiostomatales</taxon>
        <taxon>Ophiostomataceae</taxon>
        <taxon>Sporothrix</taxon>
    </lineage>
</organism>
<feature type="compositionally biased region" description="Basic residues" evidence="1">
    <location>
        <begin position="214"/>
        <end position="242"/>
    </location>
</feature>
<evidence type="ECO:0000313" key="3">
    <source>
        <dbReference type="Proteomes" id="UP001583186"/>
    </source>
</evidence>
<gene>
    <name evidence="2" type="ORF">Sste5346_001858</name>
</gene>
<keyword evidence="3" id="KW-1185">Reference proteome</keyword>
<proteinExistence type="predicted"/>
<feature type="region of interest" description="Disordered" evidence="1">
    <location>
        <begin position="442"/>
        <end position="467"/>
    </location>
</feature>
<name>A0ABR3ZNN1_9PEZI</name>
<evidence type="ECO:0000256" key="1">
    <source>
        <dbReference type="SAM" id="MobiDB-lite"/>
    </source>
</evidence>
<dbReference type="EMBL" id="JAWCUI010000007">
    <property type="protein sequence ID" value="KAL1901453.1"/>
    <property type="molecule type" value="Genomic_DNA"/>
</dbReference>
<feature type="region of interest" description="Disordered" evidence="1">
    <location>
        <begin position="213"/>
        <end position="266"/>
    </location>
</feature>